<comment type="caution">
    <text evidence="1">The sequence shown here is derived from an EMBL/GenBank/DDBJ whole genome shotgun (WGS) entry which is preliminary data.</text>
</comment>
<gene>
    <name evidence="1" type="ORF">L6452_08812</name>
</gene>
<dbReference type="Proteomes" id="UP001055879">
    <property type="component" value="Linkage Group LG03"/>
</dbReference>
<dbReference type="EMBL" id="CM042049">
    <property type="protein sequence ID" value="KAI3746381.1"/>
    <property type="molecule type" value="Genomic_DNA"/>
</dbReference>
<sequence>MIRRDRHYIITVVTAHDHATLPLVTRLENKVDKSGSEEKESDYSDDEYMEPNEEELVAKDEEIVAATEAKDVFDEMEPHPVRRQGTTRPFHAKTPPTESLGSSKSIIAFGVFTPIPSISIEMMNKASKEAKVKTMSKDVLITTKSEIEPITIRRLRKNVEEKMKNPLDVAAVTMEKGEGSSTPYDPIGTSTTQSFVHIIKLFGSPPESNAQEV</sequence>
<accession>A0ACB9DJE6</accession>
<evidence type="ECO:0000313" key="1">
    <source>
        <dbReference type="EMBL" id="KAI3746381.1"/>
    </source>
</evidence>
<keyword evidence="2" id="KW-1185">Reference proteome</keyword>
<name>A0ACB9DJE6_ARCLA</name>
<organism evidence="1 2">
    <name type="scientific">Arctium lappa</name>
    <name type="common">Greater burdock</name>
    <name type="synonym">Lappa major</name>
    <dbReference type="NCBI Taxonomy" id="4217"/>
    <lineage>
        <taxon>Eukaryota</taxon>
        <taxon>Viridiplantae</taxon>
        <taxon>Streptophyta</taxon>
        <taxon>Embryophyta</taxon>
        <taxon>Tracheophyta</taxon>
        <taxon>Spermatophyta</taxon>
        <taxon>Magnoliopsida</taxon>
        <taxon>eudicotyledons</taxon>
        <taxon>Gunneridae</taxon>
        <taxon>Pentapetalae</taxon>
        <taxon>asterids</taxon>
        <taxon>campanulids</taxon>
        <taxon>Asterales</taxon>
        <taxon>Asteraceae</taxon>
        <taxon>Carduoideae</taxon>
        <taxon>Cardueae</taxon>
        <taxon>Arctiinae</taxon>
        <taxon>Arctium</taxon>
    </lineage>
</organism>
<protein>
    <submittedName>
        <fullName evidence="1">Uncharacterized protein</fullName>
    </submittedName>
</protein>
<reference evidence="2" key="1">
    <citation type="journal article" date="2022" name="Mol. Ecol. Resour.">
        <title>The genomes of chicory, endive, great burdock and yacon provide insights into Asteraceae palaeo-polyploidization history and plant inulin production.</title>
        <authorList>
            <person name="Fan W."/>
            <person name="Wang S."/>
            <person name="Wang H."/>
            <person name="Wang A."/>
            <person name="Jiang F."/>
            <person name="Liu H."/>
            <person name="Zhao H."/>
            <person name="Xu D."/>
            <person name="Zhang Y."/>
        </authorList>
    </citation>
    <scope>NUCLEOTIDE SEQUENCE [LARGE SCALE GENOMIC DNA]</scope>
    <source>
        <strain evidence="2">cv. Niubang</strain>
    </source>
</reference>
<reference evidence="1 2" key="2">
    <citation type="journal article" date="2022" name="Mol. Ecol. Resour.">
        <title>The genomes of chicory, endive, great burdock and yacon provide insights into Asteraceae paleo-polyploidization history and plant inulin production.</title>
        <authorList>
            <person name="Fan W."/>
            <person name="Wang S."/>
            <person name="Wang H."/>
            <person name="Wang A."/>
            <person name="Jiang F."/>
            <person name="Liu H."/>
            <person name="Zhao H."/>
            <person name="Xu D."/>
            <person name="Zhang Y."/>
        </authorList>
    </citation>
    <scope>NUCLEOTIDE SEQUENCE [LARGE SCALE GENOMIC DNA]</scope>
    <source>
        <strain evidence="2">cv. Niubang</strain>
    </source>
</reference>
<evidence type="ECO:0000313" key="2">
    <source>
        <dbReference type="Proteomes" id="UP001055879"/>
    </source>
</evidence>
<proteinExistence type="predicted"/>